<dbReference type="Gene3D" id="2.30.30.90">
    <property type="match status" value="1"/>
</dbReference>
<dbReference type="InterPro" id="IPR052713">
    <property type="entry name" value="FeoA"/>
</dbReference>
<feature type="region of interest" description="Disordered" evidence="2">
    <location>
        <begin position="1"/>
        <end position="20"/>
    </location>
</feature>
<keyword evidence="1" id="KW-0408">Iron</keyword>
<feature type="region of interest" description="Disordered" evidence="2">
    <location>
        <begin position="73"/>
        <end position="109"/>
    </location>
</feature>
<feature type="domain" description="Ferrous iron transporter FeoA-like" evidence="3">
    <location>
        <begin position="10"/>
        <end position="82"/>
    </location>
</feature>
<dbReference type="InterPro" id="IPR038157">
    <property type="entry name" value="FeoA_core_dom"/>
</dbReference>
<evidence type="ECO:0000256" key="2">
    <source>
        <dbReference type="SAM" id="MobiDB-lite"/>
    </source>
</evidence>
<sequence>MSRIPDPPSRTLNDIPPGQRVRIRGHRSAGAVRQRLLDLGLMPNTVVTMVRSAPLNDPIEIRLAAGSITLRRQEAATVEVEEPDAGDDPRPEGTDAGPSASPPAEGSRR</sequence>
<evidence type="ECO:0000259" key="3">
    <source>
        <dbReference type="SMART" id="SM00899"/>
    </source>
</evidence>
<dbReference type="OrthoDB" id="9811076at2"/>
<dbReference type="GO" id="GO:0046914">
    <property type="term" value="F:transition metal ion binding"/>
    <property type="evidence" value="ECO:0007669"/>
    <property type="project" value="InterPro"/>
</dbReference>
<dbReference type="AlphaFoldDB" id="A0A495VAZ0"/>
<dbReference type="Proteomes" id="UP000274556">
    <property type="component" value="Unassembled WGS sequence"/>
</dbReference>
<accession>A0A495VAZ0</accession>
<keyword evidence="5" id="KW-1185">Reference proteome</keyword>
<protein>
    <submittedName>
        <fullName evidence="4">Ferrous iron transport protein A</fullName>
    </submittedName>
</protein>
<dbReference type="EMBL" id="RBXL01000001">
    <property type="protein sequence ID" value="RKT44968.1"/>
    <property type="molecule type" value="Genomic_DNA"/>
</dbReference>
<gene>
    <name evidence="4" type="ORF">BDD21_2376</name>
</gene>
<organism evidence="4 5">
    <name type="scientific">Thiocapsa rosea</name>
    <dbReference type="NCBI Taxonomy" id="69360"/>
    <lineage>
        <taxon>Bacteria</taxon>
        <taxon>Pseudomonadati</taxon>
        <taxon>Pseudomonadota</taxon>
        <taxon>Gammaproteobacteria</taxon>
        <taxon>Chromatiales</taxon>
        <taxon>Chromatiaceae</taxon>
        <taxon>Thiocapsa</taxon>
    </lineage>
</organism>
<dbReference type="SMART" id="SM00899">
    <property type="entry name" value="FeoA"/>
    <property type="match status" value="1"/>
</dbReference>
<evidence type="ECO:0000313" key="5">
    <source>
        <dbReference type="Proteomes" id="UP000274556"/>
    </source>
</evidence>
<dbReference type="SUPFAM" id="SSF50037">
    <property type="entry name" value="C-terminal domain of transcriptional repressors"/>
    <property type="match status" value="1"/>
</dbReference>
<dbReference type="InterPro" id="IPR007167">
    <property type="entry name" value="Fe-transptr_FeoA-like"/>
</dbReference>
<dbReference type="PANTHER" id="PTHR42954">
    <property type="entry name" value="FE(2+) TRANSPORT PROTEIN A"/>
    <property type="match status" value="1"/>
</dbReference>
<dbReference type="RefSeq" id="WP_120797327.1">
    <property type="nucleotide sequence ID" value="NZ_RBXL01000001.1"/>
</dbReference>
<reference evidence="4 5" key="1">
    <citation type="submission" date="2018-10" db="EMBL/GenBank/DDBJ databases">
        <title>Genomic Encyclopedia of Archaeal and Bacterial Type Strains, Phase II (KMG-II): from individual species to whole genera.</title>
        <authorList>
            <person name="Goeker M."/>
        </authorList>
    </citation>
    <scope>NUCLEOTIDE SEQUENCE [LARGE SCALE GENOMIC DNA]</scope>
    <source>
        <strain evidence="4 5">DSM 235</strain>
    </source>
</reference>
<proteinExistence type="predicted"/>
<dbReference type="Pfam" id="PF04023">
    <property type="entry name" value="FeoA"/>
    <property type="match status" value="1"/>
</dbReference>
<dbReference type="InterPro" id="IPR008988">
    <property type="entry name" value="Transcriptional_repressor_C"/>
</dbReference>
<name>A0A495VAZ0_9GAMM</name>
<evidence type="ECO:0000313" key="4">
    <source>
        <dbReference type="EMBL" id="RKT44968.1"/>
    </source>
</evidence>
<evidence type="ECO:0000256" key="1">
    <source>
        <dbReference type="ARBA" id="ARBA00023004"/>
    </source>
</evidence>
<dbReference type="PANTHER" id="PTHR42954:SF2">
    <property type="entry name" value="FE(2+) TRANSPORT PROTEIN A"/>
    <property type="match status" value="1"/>
</dbReference>
<comment type="caution">
    <text evidence="4">The sequence shown here is derived from an EMBL/GenBank/DDBJ whole genome shotgun (WGS) entry which is preliminary data.</text>
</comment>